<dbReference type="EMBL" id="CABEHT010000001">
    <property type="protein sequence ID" value="VTS17998.1"/>
    <property type="molecule type" value="Genomic_DNA"/>
</dbReference>
<dbReference type="InterPro" id="IPR003593">
    <property type="entry name" value="AAA+_ATPase"/>
</dbReference>
<protein>
    <submittedName>
        <fullName evidence="6">Metal cation ABC transporter ATP-binding protein</fullName>
        <ecNumber evidence="6">3.6.3.-</ecNumber>
    </submittedName>
</protein>
<dbReference type="EC" id="3.6.3.-" evidence="6"/>
<comment type="similarity">
    <text evidence="1">Belongs to the ABC transporter superfamily.</text>
</comment>
<evidence type="ECO:0000256" key="1">
    <source>
        <dbReference type="ARBA" id="ARBA00005417"/>
    </source>
</evidence>
<dbReference type="Proteomes" id="UP000394068">
    <property type="component" value="Unassembled WGS sequence"/>
</dbReference>
<sequence length="240" mass="26452">MIEIKDLKVSYDGNKTVLSNVDLQISEPGIIGIIGPNGAGKSTLMKAILGLVNYDGKITINHDLSSADKAIAYVEQRSQIDFNFPITVEECVLLGTYGKLGLFKNVKSKEKEMAQKVLEDVGLTDYAKKPIKALSGGQFQRMLLARCLIQDQEYLFLDEPFVGIDSLSETIIVDLLKKLKNQGRTILIVHHDLSKVEDYFDHVLLINGKVIAFGSVSDVFTIDNLSKTYGNELIVKGGEA</sequence>
<dbReference type="GeneID" id="58556088"/>
<proteinExistence type="inferred from homology"/>
<keyword evidence="2" id="KW-0813">Transport</keyword>
<dbReference type="RefSeq" id="WP_007895695.1">
    <property type="nucleotide sequence ID" value="NZ_CABEHT010000001.1"/>
</dbReference>
<evidence type="ECO:0000256" key="3">
    <source>
        <dbReference type="ARBA" id="ARBA00022741"/>
    </source>
</evidence>
<dbReference type="Pfam" id="PF00005">
    <property type="entry name" value="ABC_tran"/>
    <property type="match status" value="1"/>
</dbReference>
<keyword evidence="4 6" id="KW-0067">ATP-binding</keyword>
<dbReference type="CDD" id="cd03235">
    <property type="entry name" value="ABC_Metallic_Cations"/>
    <property type="match status" value="1"/>
</dbReference>
<dbReference type="GO" id="GO:0005524">
    <property type="term" value="F:ATP binding"/>
    <property type="evidence" value="ECO:0007669"/>
    <property type="project" value="UniProtKB-KW"/>
</dbReference>
<dbReference type="FunFam" id="3.40.50.300:FF:000134">
    <property type="entry name" value="Iron-enterobactin ABC transporter ATP-binding protein"/>
    <property type="match status" value="1"/>
</dbReference>
<dbReference type="InterPro" id="IPR027417">
    <property type="entry name" value="P-loop_NTPase"/>
</dbReference>
<dbReference type="PROSITE" id="PS00211">
    <property type="entry name" value="ABC_TRANSPORTER_1"/>
    <property type="match status" value="1"/>
</dbReference>
<dbReference type="Gene3D" id="3.40.50.300">
    <property type="entry name" value="P-loop containing nucleotide triphosphate hydrolases"/>
    <property type="match status" value="1"/>
</dbReference>
<name>A0A4U9XXW7_9STRE</name>
<organism evidence="6 7">
    <name type="scientific">Streptococcus pseudoporcinus</name>
    <dbReference type="NCBI Taxonomy" id="361101"/>
    <lineage>
        <taxon>Bacteria</taxon>
        <taxon>Bacillati</taxon>
        <taxon>Bacillota</taxon>
        <taxon>Bacilli</taxon>
        <taxon>Lactobacillales</taxon>
        <taxon>Streptococcaceae</taxon>
        <taxon>Streptococcus</taxon>
    </lineage>
</organism>
<reference evidence="6 7" key="1">
    <citation type="submission" date="2019-05" db="EMBL/GenBank/DDBJ databases">
        <authorList>
            <consortium name="Pathogen Informatics"/>
        </authorList>
    </citation>
    <scope>NUCLEOTIDE SEQUENCE [LARGE SCALE GENOMIC DNA]</scope>
    <source>
        <strain evidence="6 7">NCTC5386</strain>
    </source>
</reference>
<dbReference type="SUPFAM" id="SSF52540">
    <property type="entry name" value="P-loop containing nucleoside triphosphate hydrolases"/>
    <property type="match status" value="1"/>
</dbReference>
<dbReference type="AlphaFoldDB" id="A0A4U9XXW7"/>
<accession>A0A4U9XXW7</accession>
<evidence type="ECO:0000259" key="5">
    <source>
        <dbReference type="PROSITE" id="PS50893"/>
    </source>
</evidence>
<evidence type="ECO:0000313" key="7">
    <source>
        <dbReference type="Proteomes" id="UP000394068"/>
    </source>
</evidence>
<evidence type="ECO:0000313" key="6">
    <source>
        <dbReference type="EMBL" id="VTS17998.1"/>
    </source>
</evidence>
<evidence type="ECO:0000256" key="2">
    <source>
        <dbReference type="ARBA" id="ARBA00022448"/>
    </source>
</evidence>
<dbReference type="InterPro" id="IPR050153">
    <property type="entry name" value="Metal_Ion_Import_ABC"/>
</dbReference>
<keyword evidence="6" id="KW-0378">Hydrolase</keyword>
<dbReference type="PANTHER" id="PTHR42734">
    <property type="entry name" value="METAL TRANSPORT SYSTEM ATP-BINDING PROTEIN TM_0124-RELATED"/>
    <property type="match status" value="1"/>
</dbReference>
<dbReference type="PANTHER" id="PTHR42734:SF5">
    <property type="entry name" value="IRON TRANSPORT SYSTEM ATP-BINDING PROTEIN HI_0361-RELATED"/>
    <property type="match status" value="1"/>
</dbReference>
<dbReference type="GO" id="GO:0016887">
    <property type="term" value="F:ATP hydrolysis activity"/>
    <property type="evidence" value="ECO:0007669"/>
    <property type="project" value="InterPro"/>
</dbReference>
<dbReference type="InterPro" id="IPR003439">
    <property type="entry name" value="ABC_transporter-like_ATP-bd"/>
</dbReference>
<evidence type="ECO:0000256" key="4">
    <source>
        <dbReference type="ARBA" id="ARBA00022840"/>
    </source>
</evidence>
<dbReference type="PROSITE" id="PS50893">
    <property type="entry name" value="ABC_TRANSPORTER_2"/>
    <property type="match status" value="1"/>
</dbReference>
<keyword evidence="3" id="KW-0547">Nucleotide-binding</keyword>
<gene>
    <name evidence="6" type="primary">znuC</name>
    <name evidence="6" type="ORF">NCTC5386_01607</name>
</gene>
<dbReference type="SMART" id="SM00382">
    <property type="entry name" value="AAA"/>
    <property type="match status" value="1"/>
</dbReference>
<dbReference type="InterPro" id="IPR017871">
    <property type="entry name" value="ABC_transporter-like_CS"/>
</dbReference>
<feature type="domain" description="ABC transporter" evidence="5">
    <location>
        <begin position="2"/>
        <end position="233"/>
    </location>
</feature>